<dbReference type="InterPro" id="IPR007484">
    <property type="entry name" value="Peptidase_M28"/>
</dbReference>
<accession>A0A1H6FTR9</accession>
<evidence type="ECO:0000259" key="21">
    <source>
        <dbReference type="Pfam" id="PF02225"/>
    </source>
</evidence>
<evidence type="ECO:0000256" key="7">
    <source>
        <dbReference type="ARBA" id="ARBA00022645"/>
    </source>
</evidence>
<dbReference type="InterPro" id="IPR046450">
    <property type="entry name" value="PA_dom_sf"/>
</dbReference>
<keyword evidence="24" id="KW-1185">Reference proteome</keyword>
<keyword evidence="10" id="KW-0732">Signal</keyword>
<evidence type="ECO:0000256" key="1">
    <source>
        <dbReference type="ARBA" id="ARBA00004240"/>
    </source>
</evidence>
<keyword evidence="16" id="KW-0865">Zymogen</keyword>
<evidence type="ECO:0000256" key="10">
    <source>
        <dbReference type="ARBA" id="ARBA00022729"/>
    </source>
</evidence>
<keyword evidence="18" id="KW-0458">Lysosome</keyword>
<evidence type="ECO:0000256" key="13">
    <source>
        <dbReference type="ARBA" id="ARBA00022833"/>
    </source>
</evidence>
<evidence type="ECO:0000256" key="20">
    <source>
        <dbReference type="ARBA" id="ARBA00033328"/>
    </source>
</evidence>
<evidence type="ECO:0000256" key="17">
    <source>
        <dbReference type="ARBA" id="ARBA00023180"/>
    </source>
</evidence>
<dbReference type="GO" id="GO:0006508">
    <property type="term" value="P:proteolysis"/>
    <property type="evidence" value="ECO:0007669"/>
    <property type="project" value="UniProtKB-KW"/>
</dbReference>
<dbReference type="Proteomes" id="UP000199112">
    <property type="component" value="Unassembled WGS sequence"/>
</dbReference>
<keyword evidence="11" id="KW-0378">Hydrolase</keyword>
<keyword evidence="13" id="KW-0862">Zinc</keyword>
<feature type="domain" description="Peptidase M28" evidence="22">
    <location>
        <begin position="236"/>
        <end position="422"/>
    </location>
</feature>
<name>A0A1H6FTR9_9EURY</name>
<dbReference type="RefSeq" id="WP_090506325.1">
    <property type="nucleotide sequence ID" value="NZ_FNWL01000001.1"/>
</dbReference>
<evidence type="ECO:0000256" key="14">
    <source>
        <dbReference type="ARBA" id="ARBA00023034"/>
    </source>
</evidence>
<proteinExistence type="predicted"/>
<dbReference type="SUPFAM" id="SSF52025">
    <property type="entry name" value="PA domain"/>
    <property type="match status" value="1"/>
</dbReference>
<evidence type="ECO:0000256" key="2">
    <source>
        <dbReference type="ARBA" id="ARBA00004371"/>
    </source>
</evidence>
<dbReference type="SUPFAM" id="SSF53187">
    <property type="entry name" value="Zn-dependent exopeptidases"/>
    <property type="match status" value="1"/>
</dbReference>
<dbReference type="AlphaFoldDB" id="A0A1H6FTR9"/>
<dbReference type="Pfam" id="PF02225">
    <property type="entry name" value="PA"/>
    <property type="match status" value="1"/>
</dbReference>
<dbReference type="OrthoDB" id="18376at2157"/>
<reference evidence="24" key="1">
    <citation type="submission" date="2016-10" db="EMBL/GenBank/DDBJ databases">
        <authorList>
            <person name="Varghese N."/>
            <person name="Submissions S."/>
        </authorList>
    </citation>
    <scope>NUCLEOTIDE SEQUENCE [LARGE SCALE GENOMIC DNA]</scope>
    <source>
        <strain evidence="24">CGMCC 1.8981</strain>
    </source>
</reference>
<evidence type="ECO:0000256" key="4">
    <source>
        <dbReference type="ARBA" id="ARBA00004613"/>
    </source>
</evidence>
<keyword evidence="14" id="KW-0333">Golgi apparatus</keyword>
<dbReference type="Pfam" id="PF04389">
    <property type="entry name" value="Peptidase_M28"/>
    <property type="match status" value="1"/>
</dbReference>
<keyword evidence="7 23" id="KW-0121">Carboxypeptidase</keyword>
<dbReference type="GO" id="GO:0005576">
    <property type="term" value="C:extracellular region"/>
    <property type="evidence" value="ECO:0007669"/>
    <property type="project" value="UniProtKB-SubCell"/>
</dbReference>
<keyword evidence="8" id="KW-0645">Protease</keyword>
<evidence type="ECO:0000256" key="6">
    <source>
        <dbReference type="ARBA" id="ARBA00022525"/>
    </source>
</evidence>
<dbReference type="Gene3D" id="3.40.630.10">
    <property type="entry name" value="Zn peptidases"/>
    <property type="match status" value="1"/>
</dbReference>
<evidence type="ECO:0000259" key="22">
    <source>
        <dbReference type="Pfam" id="PF04389"/>
    </source>
</evidence>
<keyword evidence="12" id="KW-0256">Endoplasmic reticulum</keyword>
<evidence type="ECO:0000313" key="23">
    <source>
        <dbReference type="EMBL" id="SEH13558.1"/>
    </source>
</evidence>
<dbReference type="GO" id="GO:0070573">
    <property type="term" value="F:metallodipeptidase activity"/>
    <property type="evidence" value="ECO:0007669"/>
    <property type="project" value="InterPro"/>
</dbReference>
<feature type="domain" description="PA" evidence="21">
    <location>
        <begin position="116"/>
        <end position="207"/>
    </location>
</feature>
<comment type="subunit">
    <text evidence="19">Homodimer. The monomeric form is inactive while the homodimer is active.</text>
</comment>
<dbReference type="GO" id="GO:0046872">
    <property type="term" value="F:metal ion binding"/>
    <property type="evidence" value="ECO:0007669"/>
    <property type="project" value="UniProtKB-KW"/>
</dbReference>
<organism evidence="23 24">
    <name type="scientific">Natronorubrum sediminis</name>
    <dbReference type="NCBI Taxonomy" id="640943"/>
    <lineage>
        <taxon>Archaea</taxon>
        <taxon>Methanobacteriati</taxon>
        <taxon>Methanobacteriota</taxon>
        <taxon>Stenosarchaea group</taxon>
        <taxon>Halobacteria</taxon>
        <taxon>Halobacteriales</taxon>
        <taxon>Natrialbaceae</taxon>
        <taxon>Natronorubrum</taxon>
    </lineage>
</organism>
<keyword evidence="15" id="KW-0482">Metalloprotease</keyword>
<dbReference type="Gene3D" id="3.50.30.30">
    <property type="match status" value="1"/>
</dbReference>
<dbReference type="EMBL" id="FNWL01000001">
    <property type="protein sequence ID" value="SEH13558.1"/>
    <property type="molecule type" value="Genomic_DNA"/>
</dbReference>
<dbReference type="PANTHER" id="PTHR12053:SF3">
    <property type="entry name" value="CARBOXYPEPTIDASE Q"/>
    <property type="match status" value="1"/>
</dbReference>
<dbReference type="InterPro" id="IPR003137">
    <property type="entry name" value="PA_domain"/>
</dbReference>
<comment type="subcellular location">
    <subcellularLocation>
        <location evidence="1">Endoplasmic reticulum</location>
    </subcellularLocation>
    <subcellularLocation>
        <location evidence="3">Golgi apparatus</location>
    </subcellularLocation>
    <subcellularLocation>
        <location evidence="2">Lysosome</location>
    </subcellularLocation>
    <subcellularLocation>
        <location evidence="4">Secreted</location>
    </subcellularLocation>
</comment>
<gene>
    <name evidence="23" type="ORF">SAMN04487967_1449</name>
</gene>
<evidence type="ECO:0000256" key="19">
    <source>
        <dbReference type="ARBA" id="ARBA00025833"/>
    </source>
</evidence>
<keyword evidence="17" id="KW-0325">Glycoprotein</keyword>
<sequence length="464" mass="49776">MDSQTSPDRAFGNAPMMLSNNGIGDAYASEIRWRLFERLTDIGSRMPASDGERRGAQILEDHFDEHGLTDVSTTEFSVPSWSRGTSSLVLSNPVDRTFAGEHEVLALPGSPAETVTGEIIDVGAGLPEHFESKPVDGNIALVSSQNPAEYGRAINRIEKYVLAENAGATGFVYYNDVPGSIAPTGTVGFGRNGPGKIPAVGITREVSRRIKRWLDRGTVSVTLSVDADIGRGTSRNVEAVLGPEGDEEVLLTSHVDAHDIGDGARDNAAGCALAAEVGRLLATVSELGCPVRVVCFGSEEIGLYGSTQWANDNDLDRINCQVNLDGIGFSRSLMVTGTNPVVDPFVTASDELGVPIRTETKMSPFNDAWPFAREGVPVATCRSAPKQSDRVVRYGHEEWGHTHADTADKLDKRDLRDLSIQIAEGVATATRVVDGERLTPAETVTHLPSGTGRYFELSNREDGL</sequence>
<keyword evidence="9" id="KW-0479">Metal-binding</keyword>
<evidence type="ECO:0000256" key="16">
    <source>
        <dbReference type="ARBA" id="ARBA00023145"/>
    </source>
</evidence>
<evidence type="ECO:0000256" key="15">
    <source>
        <dbReference type="ARBA" id="ARBA00023049"/>
    </source>
</evidence>
<evidence type="ECO:0000256" key="8">
    <source>
        <dbReference type="ARBA" id="ARBA00022670"/>
    </source>
</evidence>
<evidence type="ECO:0000256" key="18">
    <source>
        <dbReference type="ARBA" id="ARBA00023228"/>
    </source>
</evidence>
<evidence type="ECO:0000256" key="11">
    <source>
        <dbReference type="ARBA" id="ARBA00022801"/>
    </source>
</evidence>
<dbReference type="GO" id="GO:0005764">
    <property type="term" value="C:lysosome"/>
    <property type="evidence" value="ECO:0007669"/>
    <property type="project" value="UniProtKB-SubCell"/>
</dbReference>
<evidence type="ECO:0000313" key="24">
    <source>
        <dbReference type="Proteomes" id="UP000199112"/>
    </source>
</evidence>
<evidence type="ECO:0000256" key="12">
    <source>
        <dbReference type="ARBA" id="ARBA00022824"/>
    </source>
</evidence>
<keyword evidence="6" id="KW-0964">Secreted</keyword>
<dbReference type="GO" id="GO:0004180">
    <property type="term" value="F:carboxypeptidase activity"/>
    <property type="evidence" value="ECO:0007669"/>
    <property type="project" value="UniProtKB-KW"/>
</dbReference>
<evidence type="ECO:0000256" key="3">
    <source>
        <dbReference type="ARBA" id="ARBA00004555"/>
    </source>
</evidence>
<evidence type="ECO:0000256" key="9">
    <source>
        <dbReference type="ARBA" id="ARBA00022723"/>
    </source>
</evidence>
<dbReference type="PANTHER" id="PTHR12053">
    <property type="entry name" value="PROTEASE FAMILY M28 PLASMA GLUTAMATE CARBOXYPEPTIDASE-RELATED"/>
    <property type="match status" value="1"/>
</dbReference>
<dbReference type="InterPro" id="IPR039866">
    <property type="entry name" value="CPQ"/>
</dbReference>
<protein>
    <recommendedName>
        <fullName evidence="5">Carboxypeptidase Q</fullName>
    </recommendedName>
    <alternativeName>
        <fullName evidence="20">Plasma glutamate carboxypeptidase</fullName>
    </alternativeName>
</protein>
<evidence type="ECO:0000256" key="5">
    <source>
        <dbReference type="ARBA" id="ARBA00014116"/>
    </source>
</evidence>